<proteinExistence type="predicted"/>
<accession>A0A225CZ12</accession>
<feature type="region of interest" description="Disordered" evidence="1">
    <location>
        <begin position="1"/>
        <end position="43"/>
    </location>
</feature>
<keyword evidence="3" id="KW-1185">Reference proteome</keyword>
<name>A0A225CZ12_9BACT</name>
<dbReference type="EMBL" id="NIDE01000020">
    <property type="protein sequence ID" value="OWK34620.1"/>
    <property type="molecule type" value="Genomic_DNA"/>
</dbReference>
<feature type="compositionally biased region" description="Polar residues" evidence="1">
    <location>
        <begin position="17"/>
        <end position="26"/>
    </location>
</feature>
<protein>
    <submittedName>
        <fullName evidence="2">Uncharacterized protein</fullName>
    </submittedName>
</protein>
<reference evidence="3" key="1">
    <citation type="submission" date="2017-06" db="EMBL/GenBank/DDBJ databases">
        <title>Genome analysis of Fimbriiglobus ruber SP5, the first member of the order Planctomycetales with confirmed chitinolytic capability.</title>
        <authorList>
            <person name="Ravin N.V."/>
            <person name="Rakitin A.L."/>
            <person name="Ivanova A.A."/>
            <person name="Beletsky A.V."/>
            <person name="Kulichevskaya I.S."/>
            <person name="Mardanov A.V."/>
            <person name="Dedysh S.N."/>
        </authorList>
    </citation>
    <scope>NUCLEOTIDE SEQUENCE [LARGE SCALE GENOMIC DNA]</scope>
    <source>
        <strain evidence="3">SP5</strain>
    </source>
</reference>
<evidence type="ECO:0000313" key="2">
    <source>
        <dbReference type="EMBL" id="OWK34620.1"/>
    </source>
</evidence>
<dbReference type="Proteomes" id="UP000214646">
    <property type="component" value="Unassembled WGS sequence"/>
</dbReference>
<evidence type="ECO:0000256" key="1">
    <source>
        <dbReference type="SAM" id="MobiDB-lite"/>
    </source>
</evidence>
<gene>
    <name evidence="2" type="ORF">FRUB_10591</name>
</gene>
<organism evidence="2 3">
    <name type="scientific">Fimbriiglobus ruber</name>
    <dbReference type="NCBI Taxonomy" id="1908690"/>
    <lineage>
        <taxon>Bacteria</taxon>
        <taxon>Pseudomonadati</taxon>
        <taxon>Planctomycetota</taxon>
        <taxon>Planctomycetia</taxon>
        <taxon>Gemmatales</taxon>
        <taxon>Gemmataceae</taxon>
        <taxon>Fimbriiglobus</taxon>
    </lineage>
</organism>
<evidence type="ECO:0000313" key="3">
    <source>
        <dbReference type="Proteomes" id="UP000214646"/>
    </source>
</evidence>
<sequence length="43" mass="4895">MSNEQRTGLHLRPGSRATATTGTRLPQDTRRHYFVSKNDNARP</sequence>
<dbReference type="AlphaFoldDB" id="A0A225CZ12"/>
<comment type="caution">
    <text evidence="2">The sequence shown here is derived from an EMBL/GenBank/DDBJ whole genome shotgun (WGS) entry which is preliminary data.</text>
</comment>